<reference evidence="6" key="1">
    <citation type="submission" date="2019-08" db="EMBL/GenBank/DDBJ databases">
        <title>The improved chromosome-level genome for the pearl oyster Pinctada fucata martensii using PacBio sequencing and Hi-C.</title>
        <authorList>
            <person name="Zheng Z."/>
        </authorList>
    </citation>
    <scope>NUCLEOTIDE SEQUENCE</scope>
    <source>
        <strain evidence="6">ZZ-2019</strain>
        <tissue evidence="6">Adductor muscle</tissue>
    </source>
</reference>
<dbReference type="Gene3D" id="1.10.510.10">
    <property type="entry name" value="Transferase(Phosphotransferase) domain 1"/>
    <property type="match status" value="1"/>
</dbReference>
<gene>
    <name evidence="6" type="ORF">FSP39_005457</name>
</gene>
<feature type="compositionally biased region" description="Basic residues" evidence="4">
    <location>
        <begin position="714"/>
        <end position="727"/>
    </location>
</feature>
<dbReference type="SUPFAM" id="SSF56112">
    <property type="entry name" value="Protein kinase-like (PK-like)"/>
    <property type="match status" value="1"/>
</dbReference>
<evidence type="ECO:0000256" key="4">
    <source>
        <dbReference type="SAM" id="MobiDB-lite"/>
    </source>
</evidence>
<keyword evidence="1 3" id="KW-0547">Nucleotide-binding</keyword>
<dbReference type="CDD" id="cd00180">
    <property type="entry name" value="PKc"/>
    <property type="match status" value="1"/>
</dbReference>
<evidence type="ECO:0000256" key="2">
    <source>
        <dbReference type="ARBA" id="ARBA00022840"/>
    </source>
</evidence>
<keyword evidence="7" id="KW-1185">Reference proteome</keyword>
<dbReference type="Pfam" id="PF00069">
    <property type="entry name" value="Pkinase"/>
    <property type="match status" value="1"/>
</dbReference>
<dbReference type="GO" id="GO:0005524">
    <property type="term" value="F:ATP binding"/>
    <property type="evidence" value="ECO:0007669"/>
    <property type="project" value="UniProtKB-UniRule"/>
</dbReference>
<dbReference type="PROSITE" id="PS00108">
    <property type="entry name" value="PROTEIN_KINASE_ST"/>
    <property type="match status" value="1"/>
</dbReference>
<dbReference type="InterPro" id="IPR008271">
    <property type="entry name" value="Ser/Thr_kinase_AS"/>
</dbReference>
<feature type="domain" description="Protein kinase" evidence="5">
    <location>
        <begin position="397"/>
        <end position="678"/>
    </location>
</feature>
<sequence>MDFSYKFPPLFQSSHSYCLLFDINTNDKVNMRVIRYMYAGGEFNDLQAGNPPTHLKMFTSQDQGGKVFANAIYGTVDLQSTSYDQGICLEDFSGKIQPAMPSPEMFGMKRGNIQPQAQTAQKPNKVLTPRKTPPPSLIKDTTDIAPPSLKTKPVYHISPEEMKAMDLDNRMMTPLYLQSSDQSDKEKSKLGKVMWCDQNQASTDHELLDDGTLTEKLNFNNRVDQFDVDVDNVQQTLQGLQGQEPKMIGSYLTMPTDAIVVDEGLQNQQEQTRMDDKLPFPVTESYSLANTSDRWDTDANNFQQHLTAGEQNLTPADMDLITELLGLDVHTYDPEPCQVTIPTSDDQPVETAQSDKLSYGTSNALVHLATNHQNYSSTGLTGLITRKDFLFIGRENIQHLESLGEGSFGQVNLYRGPSQNNKMFVIKQILDKGKFRQEEVIIGCLSDSPYLLKTFGLMLPEIGGPKLIMDYGGKSLLLFAQHQKLQEKEIWSLTNQMCKGLKHLADKGIIHFDIKPENMFVMTDQQGLFLRLGDFGSAKLPSSNTIDYSTWTPEYMAPEMIRLVITEKFPHIVSKSGNEITDITTKCDIFPAGLVVLFMYLQSHFLLNTEYIKHKNAEDSSVQRIAIMFDLTMNPDMLLDRIPEMVTEPMRSIVTSMLQGYHGNRGSADDVIKKMEELSLMGVPAQPLTEIVCNRPKRKESNVVIMKPEDVIKGKGKHGQRNRRRSSRTSSTKGGKKVIEKVHVDEEMSENVPKGPSELENKVFEQPQQIRKRMVKGILKDKLQKRKHTDSNFEDELMDTMSPSSVGKQMRMSVSSEVMSPIGNNFSASEFSLDLGNVVTASGPVCQAEDDGMTEQAVPGNIPNLDFDSM</sequence>
<dbReference type="GO" id="GO:0005737">
    <property type="term" value="C:cytoplasm"/>
    <property type="evidence" value="ECO:0007669"/>
    <property type="project" value="TreeGrafter"/>
</dbReference>
<dbReference type="Proteomes" id="UP001186944">
    <property type="component" value="Unassembled WGS sequence"/>
</dbReference>
<dbReference type="PROSITE" id="PS00107">
    <property type="entry name" value="PROTEIN_KINASE_ATP"/>
    <property type="match status" value="1"/>
</dbReference>
<comment type="caution">
    <text evidence="6">The sequence shown here is derived from an EMBL/GenBank/DDBJ whole genome shotgun (WGS) entry which is preliminary data.</text>
</comment>
<feature type="region of interest" description="Disordered" evidence="4">
    <location>
        <begin position="116"/>
        <end position="152"/>
    </location>
</feature>
<proteinExistence type="predicted"/>
<dbReference type="InterPro" id="IPR017441">
    <property type="entry name" value="Protein_kinase_ATP_BS"/>
</dbReference>
<feature type="binding site" evidence="3">
    <location>
        <position position="427"/>
    </location>
    <ligand>
        <name>ATP</name>
        <dbReference type="ChEBI" id="CHEBI:30616"/>
    </ligand>
</feature>
<evidence type="ECO:0000256" key="1">
    <source>
        <dbReference type="ARBA" id="ARBA00022741"/>
    </source>
</evidence>
<accession>A0AA88YUW4</accession>
<evidence type="ECO:0000313" key="6">
    <source>
        <dbReference type="EMBL" id="KAK3108314.1"/>
    </source>
</evidence>
<evidence type="ECO:0000313" key="7">
    <source>
        <dbReference type="Proteomes" id="UP001186944"/>
    </source>
</evidence>
<dbReference type="PANTHER" id="PTHR24361">
    <property type="entry name" value="MITOGEN-ACTIVATED KINASE KINASE KINASE"/>
    <property type="match status" value="1"/>
</dbReference>
<keyword evidence="2 3" id="KW-0067">ATP-binding</keyword>
<dbReference type="EMBL" id="VSWD01000001">
    <property type="protein sequence ID" value="KAK3108314.1"/>
    <property type="molecule type" value="Genomic_DNA"/>
</dbReference>
<dbReference type="InterPro" id="IPR000719">
    <property type="entry name" value="Prot_kinase_dom"/>
</dbReference>
<dbReference type="AlphaFoldDB" id="A0AA88YUW4"/>
<evidence type="ECO:0000259" key="5">
    <source>
        <dbReference type="PROSITE" id="PS50011"/>
    </source>
</evidence>
<evidence type="ECO:0000256" key="3">
    <source>
        <dbReference type="PROSITE-ProRule" id="PRU10141"/>
    </source>
</evidence>
<dbReference type="InterPro" id="IPR011009">
    <property type="entry name" value="Kinase-like_dom_sf"/>
</dbReference>
<dbReference type="SMART" id="SM00220">
    <property type="entry name" value="S_TKc"/>
    <property type="match status" value="1"/>
</dbReference>
<feature type="region of interest" description="Disordered" evidence="4">
    <location>
        <begin position="708"/>
        <end position="738"/>
    </location>
</feature>
<dbReference type="GO" id="GO:0004674">
    <property type="term" value="F:protein serine/threonine kinase activity"/>
    <property type="evidence" value="ECO:0007669"/>
    <property type="project" value="TreeGrafter"/>
</dbReference>
<dbReference type="PROSITE" id="PS50011">
    <property type="entry name" value="PROTEIN_KINASE_DOM"/>
    <property type="match status" value="1"/>
</dbReference>
<name>A0AA88YUW4_PINIB</name>
<protein>
    <recommendedName>
        <fullName evidence="5">Protein kinase domain-containing protein</fullName>
    </recommendedName>
</protein>
<dbReference type="InterPro" id="IPR053235">
    <property type="entry name" value="Ser_Thr_kinase"/>
</dbReference>
<organism evidence="6 7">
    <name type="scientific">Pinctada imbricata</name>
    <name type="common">Atlantic pearl-oyster</name>
    <name type="synonym">Pinctada martensii</name>
    <dbReference type="NCBI Taxonomy" id="66713"/>
    <lineage>
        <taxon>Eukaryota</taxon>
        <taxon>Metazoa</taxon>
        <taxon>Spiralia</taxon>
        <taxon>Lophotrochozoa</taxon>
        <taxon>Mollusca</taxon>
        <taxon>Bivalvia</taxon>
        <taxon>Autobranchia</taxon>
        <taxon>Pteriomorphia</taxon>
        <taxon>Pterioida</taxon>
        <taxon>Pterioidea</taxon>
        <taxon>Pteriidae</taxon>
        <taxon>Pinctada</taxon>
    </lineage>
</organism>